<sequence>MTNYLYVRTELNVPGVGSAIHMAEMEERDASSCRMVRMIALDPSDAIVGVATPTSSTGNVDQPQEVVPHPDTYDDFPDISAQYVDQSRFDALWSEATAKFGL</sequence>
<protein>
    <submittedName>
        <fullName evidence="1">Uncharacterized protein</fullName>
    </submittedName>
</protein>
<keyword evidence="2" id="KW-1185">Reference proteome</keyword>
<evidence type="ECO:0000313" key="2">
    <source>
        <dbReference type="Proteomes" id="UP000603369"/>
    </source>
</evidence>
<reference evidence="1 2" key="1">
    <citation type="submission" date="2020-12" db="EMBL/GenBank/DDBJ databases">
        <title>Draft genome sequence of the commensal strain Corynebacterium tuberculostearicum MFP09/CIP 102622 isolated from human skin.</title>
        <authorList>
            <person name="Boukerb A.M."/>
            <person name="Janvier X."/>
            <person name="Feuilloley M.G.J."/>
            <person name="Groboillot A."/>
        </authorList>
    </citation>
    <scope>NUCLEOTIDE SEQUENCE [LARGE SCALE GENOMIC DNA]</scope>
    <source>
        <strain evidence="1 2">CIP 102622</strain>
    </source>
</reference>
<accession>A0A8I1HTW9</accession>
<dbReference type="RefSeq" id="WP_034667948.1">
    <property type="nucleotide sequence ID" value="NZ_CP073092.1"/>
</dbReference>
<dbReference type="AlphaFoldDB" id="A0A8I1HTW9"/>
<gene>
    <name evidence="1" type="ORF">JDP02_07115</name>
</gene>
<comment type="caution">
    <text evidence="1">The sequence shown here is derived from an EMBL/GenBank/DDBJ whole genome shotgun (WGS) entry which is preliminary data.</text>
</comment>
<evidence type="ECO:0000313" key="1">
    <source>
        <dbReference type="EMBL" id="MBK3428284.1"/>
    </source>
</evidence>
<organism evidence="1 2">
    <name type="scientific">Corynebacterium tuberculostearicum</name>
    <dbReference type="NCBI Taxonomy" id="38304"/>
    <lineage>
        <taxon>Bacteria</taxon>
        <taxon>Bacillati</taxon>
        <taxon>Actinomycetota</taxon>
        <taxon>Actinomycetes</taxon>
        <taxon>Mycobacteriales</taxon>
        <taxon>Corynebacteriaceae</taxon>
        <taxon>Corynebacterium</taxon>
    </lineage>
</organism>
<dbReference type="Proteomes" id="UP000603369">
    <property type="component" value="Unassembled WGS sequence"/>
</dbReference>
<proteinExistence type="predicted"/>
<dbReference type="EMBL" id="JAEHFL010000009">
    <property type="protein sequence ID" value="MBK3428284.1"/>
    <property type="molecule type" value="Genomic_DNA"/>
</dbReference>
<name>A0A8I1HTW9_9CORY</name>